<comment type="caution">
    <text evidence="2">The sequence shown here is derived from an EMBL/GenBank/DDBJ whole genome shotgun (WGS) entry which is preliminary data.</text>
</comment>
<sequence length="212" mass="22943">MTNKFMRYARAAFLPMMMLGAASCDTKGDPNPVEPGTGPGTNPVTKVGELVKVPIQYVDIQDSLMTISNYGSVDAIVMQISLKKSDIGKGIPVKYKYTGMSSDAAIKKTNLMSDGSIELTTASETAFDLALGKSDSQNPLLKNDSFSYKNLGIEKVYTNKITVENETDVSKGIEKAKTFMQTGKEIEGTLLKVTGKGVPNQIIINKIPYNIN</sequence>
<keyword evidence="1" id="KW-0732">Signal</keyword>
<dbReference type="PROSITE" id="PS51257">
    <property type="entry name" value="PROKAR_LIPOPROTEIN"/>
    <property type="match status" value="1"/>
</dbReference>
<evidence type="ECO:0000313" key="3">
    <source>
        <dbReference type="Proteomes" id="UP001597510"/>
    </source>
</evidence>
<keyword evidence="3" id="KW-1185">Reference proteome</keyword>
<protein>
    <submittedName>
        <fullName evidence="2">Uncharacterized protein</fullName>
    </submittedName>
</protein>
<accession>A0ABW5J6B1</accession>
<feature type="chain" id="PRO_5046244182" evidence="1">
    <location>
        <begin position="25"/>
        <end position="212"/>
    </location>
</feature>
<dbReference type="Proteomes" id="UP001597510">
    <property type="component" value="Unassembled WGS sequence"/>
</dbReference>
<evidence type="ECO:0000313" key="2">
    <source>
        <dbReference type="EMBL" id="MFD2520356.1"/>
    </source>
</evidence>
<organism evidence="2 3">
    <name type="scientific">Emticicia soli</name>
    <dbReference type="NCBI Taxonomy" id="2027878"/>
    <lineage>
        <taxon>Bacteria</taxon>
        <taxon>Pseudomonadati</taxon>
        <taxon>Bacteroidota</taxon>
        <taxon>Cytophagia</taxon>
        <taxon>Cytophagales</taxon>
        <taxon>Leadbetterellaceae</taxon>
        <taxon>Emticicia</taxon>
    </lineage>
</organism>
<name>A0ABW5J6B1_9BACT</name>
<proteinExistence type="predicted"/>
<gene>
    <name evidence="2" type="ORF">ACFSR2_05650</name>
</gene>
<reference evidence="3" key="1">
    <citation type="journal article" date="2019" name="Int. J. Syst. Evol. Microbiol.">
        <title>The Global Catalogue of Microorganisms (GCM) 10K type strain sequencing project: providing services to taxonomists for standard genome sequencing and annotation.</title>
        <authorList>
            <consortium name="The Broad Institute Genomics Platform"/>
            <consortium name="The Broad Institute Genome Sequencing Center for Infectious Disease"/>
            <person name="Wu L."/>
            <person name="Ma J."/>
        </authorList>
    </citation>
    <scope>NUCLEOTIDE SEQUENCE [LARGE SCALE GENOMIC DNA]</scope>
    <source>
        <strain evidence="3">KCTC 52344</strain>
    </source>
</reference>
<feature type="signal peptide" evidence="1">
    <location>
        <begin position="1"/>
        <end position="24"/>
    </location>
</feature>
<evidence type="ECO:0000256" key="1">
    <source>
        <dbReference type="SAM" id="SignalP"/>
    </source>
</evidence>
<dbReference type="EMBL" id="JBHULC010000005">
    <property type="protein sequence ID" value="MFD2520356.1"/>
    <property type="molecule type" value="Genomic_DNA"/>
</dbReference>
<dbReference type="RefSeq" id="WP_340238973.1">
    <property type="nucleotide sequence ID" value="NZ_JBBEWC010000011.1"/>
</dbReference>